<dbReference type="Proteomes" id="UP000095300">
    <property type="component" value="Unassembled WGS sequence"/>
</dbReference>
<proteinExistence type="inferred from homology"/>
<evidence type="ECO:0000256" key="7">
    <source>
        <dbReference type="ARBA" id="ARBA00022825"/>
    </source>
</evidence>
<sequence length="253" mass="27275">MLPFLLILGVVNTAVAEFFPNGLDGGIVNGVNTTIQKHPYQVSLQTNDGRHFCGGSIISEDIIVTAAHCMQRYSASEFKVRLGSTNNEVGGELVSVKSFRNHEKYDRDTKVNDVALVKMATPVRESSKVRYVKLAKKTPVTGTTAVVTGWGTTCFLACDVTTTLQEVEVDIIDYKTCASSEYSYGSLILETMVCAYAVEKDACQGDSGGPLVVGDELVGVVSWGHGCAEPGYPGVYADVAALRKWIEKASKEM</sequence>
<dbReference type="FunFam" id="2.40.10.10:FF:000077">
    <property type="entry name" value="Predicted protein"/>
    <property type="match status" value="1"/>
</dbReference>
<accession>A0A1I8PGP6</accession>
<dbReference type="InterPro" id="IPR018114">
    <property type="entry name" value="TRYPSIN_HIS"/>
</dbReference>
<dbReference type="PROSITE" id="PS50240">
    <property type="entry name" value="TRYPSIN_DOM"/>
    <property type="match status" value="1"/>
</dbReference>
<comment type="subcellular location">
    <subcellularLocation>
        <location evidence="1">Secreted</location>
    </subcellularLocation>
</comment>
<dbReference type="GO" id="GO:0005576">
    <property type="term" value="C:extracellular region"/>
    <property type="evidence" value="ECO:0007669"/>
    <property type="project" value="UniProtKB-SubCell"/>
</dbReference>
<comment type="similarity">
    <text evidence="2">Belongs to the peptidase S1 family.</text>
</comment>
<evidence type="ECO:0000256" key="9">
    <source>
        <dbReference type="ARBA" id="ARBA00023157"/>
    </source>
</evidence>
<keyword evidence="6 10" id="KW-0378">Hydrolase</keyword>
<evidence type="ECO:0000256" key="3">
    <source>
        <dbReference type="ARBA" id="ARBA00022525"/>
    </source>
</evidence>
<feature type="signal peptide" evidence="11">
    <location>
        <begin position="1"/>
        <end position="16"/>
    </location>
</feature>
<evidence type="ECO:0000256" key="10">
    <source>
        <dbReference type="RuleBase" id="RU363034"/>
    </source>
</evidence>
<dbReference type="KEGG" id="scac:106091313"/>
<dbReference type="InterPro" id="IPR033116">
    <property type="entry name" value="TRYPSIN_SER"/>
</dbReference>
<dbReference type="STRING" id="35570.A0A1I8PGP6"/>
<evidence type="ECO:0000256" key="1">
    <source>
        <dbReference type="ARBA" id="ARBA00004613"/>
    </source>
</evidence>
<dbReference type="VEuPathDB" id="VectorBase:SCAU007889"/>
<dbReference type="OrthoDB" id="10059102at2759"/>
<gene>
    <name evidence="13" type="primary">106091313</name>
</gene>
<dbReference type="SMART" id="SM00020">
    <property type="entry name" value="Tryp_SPc"/>
    <property type="match status" value="1"/>
</dbReference>
<name>A0A1I8PGP6_STOCA</name>
<evidence type="ECO:0000256" key="6">
    <source>
        <dbReference type="ARBA" id="ARBA00022801"/>
    </source>
</evidence>
<keyword evidence="7 10" id="KW-0720">Serine protease</keyword>
<dbReference type="PROSITE" id="PS00135">
    <property type="entry name" value="TRYPSIN_SER"/>
    <property type="match status" value="1"/>
</dbReference>
<evidence type="ECO:0000256" key="4">
    <source>
        <dbReference type="ARBA" id="ARBA00022670"/>
    </source>
</evidence>
<keyword evidence="8" id="KW-0865">Zymogen</keyword>
<dbReference type="EnsemblMetazoa" id="SCAU007889-RA">
    <property type="protein sequence ID" value="SCAU007889-PA"/>
    <property type="gene ID" value="SCAU007889"/>
</dbReference>
<keyword evidence="4 10" id="KW-0645">Protease</keyword>
<dbReference type="CDD" id="cd00190">
    <property type="entry name" value="Tryp_SPc"/>
    <property type="match status" value="1"/>
</dbReference>
<dbReference type="PANTHER" id="PTHR24276:SF94">
    <property type="entry name" value="AT20289P-RELATED"/>
    <property type="match status" value="1"/>
</dbReference>
<evidence type="ECO:0000256" key="2">
    <source>
        <dbReference type="ARBA" id="ARBA00007664"/>
    </source>
</evidence>
<dbReference type="PROSITE" id="PS00134">
    <property type="entry name" value="TRYPSIN_HIS"/>
    <property type="match status" value="1"/>
</dbReference>
<evidence type="ECO:0000256" key="5">
    <source>
        <dbReference type="ARBA" id="ARBA00022729"/>
    </source>
</evidence>
<dbReference type="AlphaFoldDB" id="A0A1I8PGP6"/>
<keyword evidence="14" id="KW-1185">Reference proteome</keyword>
<organism evidence="13 14">
    <name type="scientific">Stomoxys calcitrans</name>
    <name type="common">Stable fly</name>
    <name type="synonym">Conops calcitrans</name>
    <dbReference type="NCBI Taxonomy" id="35570"/>
    <lineage>
        <taxon>Eukaryota</taxon>
        <taxon>Metazoa</taxon>
        <taxon>Ecdysozoa</taxon>
        <taxon>Arthropoda</taxon>
        <taxon>Hexapoda</taxon>
        <taxon>Insecta</taxon>
        <taxon>Pterygota</taxon>
        <taxon>Neoptera</taxon>
        <taxon>Endopterygota</taxon>
        <taxon>Diptera</taxon>
        <taxon>Brachycera</taxon>
        <taxon>Muscomorpha</taxon>
        <taxon>Muscoidea</taxon>
        <taxon>Muscidae</taxon>
        <taxon>Stomoxys</taxon>
    </lineage>
</organism>
<evidence type="ECO:0000313" key="14">
    <source>
        <dbReference type="Proteomes" id="UP000095300"/>
    </source>
</evidence>
<dbReference type="InterPro" id="IPR050430">
    <property type="entry name" value="Peptidase_S1"/>
</dbReference>
<dbReference type="Pfam" id="PF00089">
    <property type="entry name" value="Trypsin"/>
    <property type="match status" value="1"/>
</dbReference>
<dbReference type="Gene3D" id="2.40.10.10">
    <property type="entry name" value="Trypsin-like serine proteases"/>
    <property type="match status" value="1"/>
</dbReference>
<evidence type="ECO:0000256" key="8">
    <source>
        <dbReference type="ARBA" id="ARBA00023145"/>
    </source>
</evidence>
<dbReference type="PANTHER" id="PTHR24276">
    <property type="entry name" value="POLYSERASE-RELATED"/>
    <property type="match status" value="1"/>
</dbReference>
<dbReference type="InterPro" id="IPR009003">
    <property type="entry name" value="Peptidase_S1_PA"/>
</dbReference>
<reference evidence="13" key="1">
    <citation type="submission" date="2020-05" db="UniProtKB">
        <authorList>
            <consortium name="EnsemblMetazoa"/>
        </authorList>
    </citation>
    <scope>IDENTIFICATION</scope>
    <source>
        <strain evidence="13">USDA</strain>
    </source>
</reference>
<feature type="domain" description="Peptidase S1" evidence="12">
    <location>
        <begin position="27"/>
        <end position="251"/>
    </location>
</feature>
<dbReference type="InterPro" id="IPR043504">
    <property type="entry name" value="Peptidase_S1_PA_chymotrypsin"/>
</dbReference>
<feature type="chain" id="PRO_5009326604" description="Peptidase S1 domain-containing protein" evidence="11">
    <location>
        <begin position="17"/>
        <end position="253"/>
    </location>
</feature>
<keyword evidence="5 11" id="KW-0732">Signal</keyword>
<evidence type="ECO:0000256" key="11">
    <source>
        <dbReference type="SAM" id="SignalP"/>
    </source>
</evidence>
<dbReference type="InterPro" id="IPR001314">
    <property type="entry name" value="Peptidase_S1A"/>
</dbReference>
<dbReference type="SUPFAM" id="SSF50494">
    <property type="entry name" value="Trypsin-like serine proteases"/>
    <property type="match status" value="1"/>
</dbReference>
<protein>
    <recommendedName>
        <fullName evidence="12">Peptidase S1 domain-containing protein</fullName>
    </recommendedName>
</protein>
<dbReference type="PRINTS" id="PR00722">
    <property type="entry name" value="CHYMOTRYPSIN"/>
</dbReference>
<evidence type="ECO:0000313" key="13">
    <source>
        <dbReference type="EnsemblMetazoa" id="SCAU007889-PA"/>
    </source>
</evidence>
<evidence type="ECO:0000259" key="12">
    <source>
        <dbReference type="PROSITE" id="PS50240"/>
    </source>
</evidence>
<keyword evidence="9" id="KW-1015">Disulfide bond</keyword>
<dbReference type="GO" id="GO:0006508">
    <property type="term" value="P:proteolysis"/>
    <property type="evidence" value="ECO:0007669"/>
    <property type="project" value="UniProtKB-KW"/>
</dbReference>
<dbReference type="GO" id="GO:0004252">
    <property type="term" value="F:serine-type endopeptidase activity"/>
    <property type="evidence" value="ECO:0007669"/>
    <property type="project" value="InterPro"/>
</dbReference>
<dbReference type="InterPro" id="IPR001254">
    <property type="entry name" value="Trypsin_dom"/>
</dbReference>
<keyword evidence="3" id="KW-0964">Secreted</keyword>